<sequence length="260" mass="29469">MSKKTKGVALDSRPTYGVGLYEDTKARLKHQALVQDYQDLQKEVDVTRKKVESAKQRKQTLITEVRFLKRRYKYLIKMKSLNSSREGKLVHEPNLVNQTTKNLKERILSSKEGTPCKLLSSPNPKPKRKGHSKKKAASKSMVPVIDLNMKERTWVSDDNALRNSTAAIDLNPGITLSRNKESAPSRAPIFDLNEVSTGDEDWQSNCESLKFEEAHKGIINGINDEQHSDFKLSVCRNSREGSSHVGKRKISWQDPVALRV</sequence>
<feature type="compositionally biased region" description="Basic residues" evidence="2">
    <location>
        <begin position="125"/>
        <end position="137"/>
    </location>
</feature>
<keyword evidence="1" id="KW-0175">Coiled coil</keyword>
<evidence type="ECO:0000313" key="4">
    <source>
        <dbReference type="Proteomes" id="UP001604336"/>
    </source>
</evidence>
<evidence type="ECO:0000256" key="1">
    <source>
        <dbReference type="SAM" id="Coils"/>
    </source>
</evidence>
<keyword evidence="4" id="KW-1185">Reference proteome</keyword>
<accession>A0ABD1NVJ7</accession>
<organism evidence="3 4">
    <name type="scientific">Abeliophyllum distichum</name>
    <dbReference type="NCBI Taxonomy" id="126358"/>
    <lineage>
        <taxon>Eukaryota</taxon>
        <taxon>Viridiplantae</taxon>
        <taxon>Streptophyta</taxon>
        <taxon>Embryophyta</taxon>
        <taxon>Tracheophyta</taxon>
        <taxon>Spermatophyta</taxon>
        <taxon>Magnoliopsida</taxon>
        <taxon>eudicotyledons</taxon>
        <taxon>Gunneridae</taxon>
        <taxon>Pentapetalae</taxon>
        <taxon>asterids</taxon>
        <taxon>lamiids</taxon>
        <taxon>Lamiales</taxon>
        <taxon>Oleaceae</taxon>
        <taxon>Forsythieae</taxon>
        <taxon>Abeliophyllum</taxon>
    </lineage>
</organism>
<dbReference type="PANTHER" id="PTHR34807">
    <property type="entry name" value="OS08G0270800 PROTEIN"/>
    <property type="match status" value="1"/>
</dbReference>
<dbReference type="EMBL" id="JBFOLK010000311">
    <property type="protein sequence ID" value="KAL2454646.1"/>
    <property type="molecule type" value="Genomic_DNA"/>
</dbReference>
<dbReference type="Proteomes" id="UP001604336">
    <property type="component" value="Unassembled WGS sequence"/>
</dbReference>
<feature type="coiled-coil region" evidence="1">
    <location>
        <begin position="30"/>
        <end position="71"/>
    </location>
</feature>
<proteinExistence type="predicted"/>
<reference evidence="4" key="1">
    <citation type="submission" date="2024-07" db="EMBL/GenBank/DDBJ databases">
        <title>Two chromosome-level genome assemblies of Korean endemic species Abeliophyllum distichum and Forsythia ovata (Oleaceae).</title>
        <authorList>
            <person name="Jang H."/>
        </authorList>
    </citation>
    <scope>NUCLEOTIDE SEQUENCE [LARGE SCALE GENOMIC DNA]</scope>
</reference>
<dbReference type="AlphaFoldDB" id="A0ABD1NVJ7"/>
<evidence type="ECO:0000313" key="3">
    <source>
        <dbReference type="EMBL" id="KAL2454646.1"/>
    </source>
</evidence>
<dbReference type="PANTHER" id="PTHR34807:SF3">
    <property type="entry name" value="OS08G0270800 PROTEIN"/>
    <property type="match status" value="1"/>
</dbReference>
<protein>
    <submittedName>
        <fullName evidence="3">Uncharacterized protein</fullName>
    </submittedName>
</protein>
<feature type="region of interest" description="Disordered" evidence="2">
    <location>
        <begin position="111"/>
        <end position="139"/>
    </location>
</feature>
<evidence type="ECO:0000256" key="2">
    <source>
        <dbReference type="SAM" id="MobiDB-lite"/>
    </source>
</evidence>
<comment type="caution">
    <text evidence="3">The sequence shown here is derived from an EMBL/GenBank/DDBJ whole genome shotgun (WGS) entry which is preliminary data.</text>
</comment>
<gene>
    <name evidence="3" type="ORF">Adt_47855</name>
</gene>
<name>A0ABD1NVJ7_9LAMI</name>